<evidence type="ECO:0000259" key="6">
    <source>
        <dbReference type="Pfam" id="PF00561"/>
    </source>
</evidence>
<comment type="similarity">
    <text evidence="1 3">Belongs to the peptidase S33 family.</text>
</comment>
<evidence type="ECO:0000313" key="7">
    <source>
        <dbReference type="EMBL" id="CCH03343.1"/>
    </source>
</evidence>
<dbReference type="InterPro" id="IPR029058">
    <property type="entry name" value="AB_hydrolase_fold"/>
</dbReference>
<gene>
    <name evidence="7" type="ORF">FAES_5344</name>
</gene>
<protein>
    <submittedName>
        <fullName evidence="7">Proline-specific peptidase</fullName>
        <ecNumber evidence="7">3.4.11.5</ecNumber>
    </submittedName>
</protein>
<dbReference type="InterPro" id="IPR005945">
    <property type="entry name" value="Pro_imino_pep"/>
</dbReference>
<dbReference type="InterPro" id="IPR000073">
    <property type="entry name" value="AB_hydrolase_1"/>
</dbReference>
<dbReference type="Pfam" id="PF00561">
    <property type="entry name" value="Abhydrolase_1"/>
    <property type="match status" value="1"/>
</dbReference>
<evidence type="ECO:0000256" key="4">
    <source>
        <dbReference type="PIRSR" id="PIRSR005539-1"/>
    </source>
</evidence>
<dbReference type="AlphaFoldDB" id="I0KGU0"/>
<proteinExistence type="inferred from homology"/>
<name>I0KGU0_9BACT</name>
<dbReference type="GO" id="GO:0016020">
    <property type="term" value="C:membrane"/>
    <property type="evidence" value="ECO:0007669"/>
    <property type="project" value="TreeGrafter"/>
</dbReference>
<feature type="chain" id="PRO_5003631493" evidence="5">
    <location>
        <begin position="20"/>
        <end position="348"/>
    </location>
</feature>
<feature type="active site" description="Nucleophile" evidence="4">
    <location>
        <position position="151"/>
    </location>
</feature>
<keyword evidence="2 3" id="KW-0378">Hydrolase</keyword>
<evidence type="ECO:0000256" key="2">
    <source>
        <dbReference type="ARBA" id="ARBA00022801"/>
    </source>
</evidence>
<feature type="active site" evidence="4">
    <location>
        <position position="291"/>
    </location>
</feature>
<evidence type="ECO:0000256" key="5">
    <source>
        <dbReference type="SAM" id="SignalP"/>
    </source>
</evidence>
<reference evidence="7 8" key="1">
    <citation type="journal article" date="2012" name="J. Bacteriol.">
        <title>Genome Sequence of Fibrella aestuarina BUZ 2T, a Filamentous Marine Bacterium.</title>
        <authorList>
            <person name="Filippini M."/>
            <person name="Qi W."/>
            <person name="Blom J."/>
            <person name="Goesmann A."/>
            <person name="Smits T.H."/>
            <person name="Bagheri H.C."/>
        </authorList>
    </citation>
    <scope>NUCLEOTIDE SEQUENCE [LARGE SCALE GENOMIC DNA]</scope>
    <source>
        <strain evidence="8">BUZ 2T</strain>
    </source>
</reference>
<organism evidence="7 8">
    <name type="scientific">Fibrella aestuarina BUZ 2</name>
    <dbReference type="NCBI Taxonomy" id="1166018"/>
    <lineage>
        <taxon>Bacteria</taxon>
        <taxon>Pseudomonadati</taxon>
        <taxon>Bacteroidota</taxon>
        <taxon>Cytophagia</taxon>
        <taxon>Cytophagales</taxon>
        <taxon>Spirosomataceae</taxon>
        <taxon>Fibrella</taxon>
    </lineage>
</organism>
<keyword evidence="8" id="KW-1185">Reference proteome</keyword>
<dbReference type="Proteomes" id="UP000011058">
    <property type="component" value="Chromosome"/>
</dbReference>
<dbReference type="GO" id="GO:0006508">
    <property type="term" value="P:proteolysis"/>
    <property type="evidence" value="ECO:0007669"/>
    <property type="project" value="InterPro"/>
</dbReference>
<dbReference type="PROSITE" id="PS51257">
    <property type="entry name" value="PROKAR_LIPOPROTEIN"/>
    <property type="match status" value="1"/>
</dbReference>
<dbReference type="Gene3D" id="3.40.50.1820">
    <property type="entry name" value="alpha/beta hydrolase"/>
    <property type="match status" value="1"/>
</dbReference>
<dbReference type="PATRIC" id="fig|1166018.3.peg.2319"/>
<sequence>MLSATIRLALPLLSLLALLGCQQTTSSTNEASTYTQSPETGVRTGGVRVIPIKTPSGTFNVWTKRVGNNPRMKVLLLHGGPGGNHVLFESFESYFPAEDIEFYYYDQLGSLNSDHPADSTLWQTPRFVEEVEQVRQALGLTNDNFYLLGHSWGGILATEYALKYQQHLKGLIISNMMSSCPEYGKYAEEVLAKQMAPKVLAEIRAIEARNDFANPRYMELLTPNFYQQHVCRLKPWPNAFDRAFPQMNSTVYTLMQGPSEFGISGRLAKWDRRADLPKINVPTLTIGGAHDTMDPKHMQWMATQVKNGTSLTCPDGSHCSMWDDQPHYFPGLIKFIKGVDAGQTKNIL</sequence>
<dbReference type="InterPro" id="IPR050266">
    <property type="entry name" value="AB_hydrolase_sf"/>
</dbReference>
<dbReference type="PIRSF" id="PIRSF005539">
    <property type="entry name" value="Pept_S33_TRI_F1"/>
    <property type="match status" value="1"/>
</dbReference>
<keyword evidence="7" id="KW-0031">Aminopeptidase</keyword>
<keyword evidence="7" id="KW-0645">Protease</keyword>
<accession>I0KGU0</accession>
<dbReference type="PANTHER" id="PTHR43798:SF31">
    <property type="entry name" value="AB HYDROLASE SUPERFAMILY PROTEIN YCLE"/>
    <property type="match status" value="1"/>
</dbReference>
<dbReference type="PRINTS" id="PR00793">
    <property type="entry name" value="PROAMNOPTASE"/>
</dbReference>
<dbReference type="HOGENOM" id="CLU_020336_15_0_10"/>
<evidence type="ECO:0000313" key="8">
    <source>
        <dbReference type="Proteomes" id="UP000011058"/>
    </source>
</evidence>
<dbReference type="GO" id="GO:0004177">
    <property type="term" value="F:aminopeptidase activity"/>
    <property type="evidence" value="ECO:0007669"/>
    <property type="project" value="UniProtKB-KW"/>
</dbReference>
<dbReference type="eggNOG" id="COG2267">
    <property type="taxonomic scope" value="Bacteria"/>
</dbReference>
<dbReference type="EC" id="3.4.11.5" evidence="7"/>
<dbReference type="KEGG" id="fae:FAES_5344"/>
<dbReference type="NCBIfam" id="TIGR01250">
    <property type="entry name" value="pro_imino_pep_2"/>
    <property type="match status" value="1"/>
</dbReference>
<feature type="domain" description="AB hydrolase-1" evidence="6">
    <location>
        <begin position="74"/>
        <end position="324"/>
    </location>
</feature>
<evidence type="ECO:0000256" key="1">
    <source>
        <dbReference type="ARBA" id="ARBA00010088"/>
    </source>
</evidence>
<feature type="signal peptide" evidence="5">
    <location>
        <begin position="1"/>
        <end position="19"/>
    </location>
</feature>
<dbReference type="PANTHER" id="PTHR43798">
    <property type="entry name" value="MONOACYLGLYCEROL LIPASE"/>
    <property type="match status" value="1"/>
</dbReference>
<dbReference type="STRING" id="1166018.FAES_5344"/>
<feature type="active site" description="Proton donor" evidence="4">
    <location>
        <position position="318"/>
    </location>
</feature>
<dbReference type="InterPro" id="IPR002410">
    <property type="entry name" value="Peptidase_S33"/>
</dbReference>
<evidence type="ECO:0000256" key="3">
    <source>
        <dbReference type="PIRNR" id="PIRNR005539"/>
    </source>
</evidence>
<dbReference type="RefSeq" id="WP_015334440.1">
    <property type="nucleotide sequence ID" value="NC_020054.1"/>
</dbReference>
<dbReference type="OrthoDB" id="9796770at2"/>
<dbReference type="EMBL" id="HE796683">
    <property type="protein sequence ID" value="CCH03343.1"/>
    <property type="molecule type" value="Genomic_DNA"/>
</dbReference>
<dbReference type="SUPFAM" id="SSF53474">
    <property type="entry name" value="alpha/beta-Hydrolases"/>
    <property type="match status" value="1"/>
</dbReference>
<keyword evidence="5" id="KW-0732">Signal</keyword>